<keyword evidence="2" id="KW-0732">Signal</keyword>
<dbReference type="Proteomes" id="UP000503096">
    <property type="component" value="Chromosome"/>
</dbReference>
<sequence length="101" mass="11015">MNYKIRRHAPLLLALSLAACATVAPSPVAQPEETPVQATQRRTEAPRPAYNLAGYPPAVRDGYIDGCETAKGSSYGRDKRATADDQYKMGWNDGFSICARK</sequence>
<feature type="signal peptide" evidence="2">
    <location>
        <begin position="1"/>
        <end position="29"/>
    </location>
</feature>
<reference evidence="3 4" key="1">
    <citation type="submission" date="2020-04" db="EMBL/GenBank/DDBJ databases">
        <title>Usitatibacter rugosus gen. nov., sp. nov. and Usitatibacter palustris sp. nov., novel members of Usitatibacteraceae fam. nov. within the order Nitrosomonadales isolated from soil.</title>
        <authorList>
            <person name="Huber K.J."/>
            <person name="Neumann-Schaal M."/>
            <person name="Geppert A."/>
            <person name="Luckner M."/>
            <person name="Wanner G."/>
            <person name="Overmann J."/>
        </authorList>
    </citation>
    <scope>NUCLEOTIDE SEQUENCE [LARGE SCALE GENOMIC DNA]</scope>
    <source>
        <strain evidence="3 4">Swamp67</strain>
    </source>
</reference>
<dbReference type="EMBL" id="CP053073">
    <property type="protein sequence ID" value="QJR14004.1"/>
    <property type="molecule type" value="Genomic_DNA"/>
</dbReference>
<evidence type="ECO:0000313" key="3">
    <source>
        <dbReference type="EMBL" id="QJR14004.1"/>
    </source>
</evidence>
<dbReference type="InParanoid" id="A0A6M4H6A5"/>
<keyword evidence="4" id="KW-1185">Reference proteome</keyword>
<feature type="chain" id="PRO_5026832487" description="Lipoprotein" evidence="2">
    <location>
        <begin position="30"/>
        <end position="101"/>
    </location>
</feature>
<evidence type="ECO:0000256" key="1">
    <source>
        <dbReference type="SAM" id="MobiDB-lite"/>
    </source>
</evidence>
<dbReference type="PROSITE" id="PS51257">
    <property type="entry name" value="PROKAR_LIPOPROTEIN"/>
    <property type="match status" value="1"/>
</dbReference>
<accession>A0A6M4H6A5</accession>
<organism evidence="3 4">
    <name type="scientific">Usitatibacter palustris</name>
    <dbReference type="NCBI Taxonomy" id="2732487"/>
    <lineage>
        <taxon>Bacteria</taxon>
        <taxon>Pseudomonadati</taxon>
        <taxon>Pseudomonadota</taxon>
        <taxon>Betaproteobacteria</taxon>
        <taxon>Nitrosomonadales</taxon>
        <taxon>Usitatibacteraceae</taxon>
        <taxon>Usitatibacter</taxon>
    </lineage>
</organism>
<feature type="region of interest" description="Disordered" evidence="1">
    <location>
        <begin position="26"/>
        <end position="51"/>
    </location>
</feature>
<evidence type="ECO:0008006" key="5">
    <source>
        <dbReference type="Google" id="ProtNLM"/>
    </source>
</evidence>
<gene>
    <name evidence="3" type="ORF">DSM104440_00796</name>
</gene>
<protein>
    <recommendedName>
        <fullName evidence="5">Lipoprotein</fullName>
    </recommendedName>
</protein>
<dbReference type="KEGG" id="upl:DSM104440_00796"/>
<dbReference type="AlphaFoldDB" id="A0A6M4H6A5"/>
<evidence type="ECO:0000313" key="4">
    <source>
        <dbReference type="Proteomes" id="UP000503096"/>
    </source>
</evidence>
<name>A0A6M4H6A5_9PROT</name>
<evidence type="ECO:0000256" key="2">
    <source>
        <dbReference type="SAM" id="SignalP"/>
    </source>
</evidence>
<proteinExistence type="predicted"/>